<dbReference type="GO" id="GO:0042277">
    <property type="term" value="F:peptide binding"/>
    <property type="evidence" value="ECO:0007669"/>
    <property type="project" value="TreeGrafter"/>
</dbReference>
<proteinExistence type="predicted"/>
<keyword evidence="2" id="KW-0031">Aminopeptidase</keyword>
<evidence type="ECO:0000313" key="3">
    <source>
        <dbReference type="Proteomes" id="UP000005496"/>
    </source>
</evidence>
<dbReference type="GO" id="GO:0043171">
    <property type="term" value="P:peptide catabolic process"/>
    <property type="evidence" value="ECO:0007669"/>
    <property type="project" value="TreeGrafter"/>
</dbReference>
<dbReference type="eggNOG" id="COG0308">
    <property type="taxonomic scope" value="Bacteria"/>
</dbReference>
<dbReference type="GO" id="GO:0005615">
    <property type="term" value="C:extracellular space"/>
    <property type="evidence" value="ECO:0007669"/>
    <property type="project" value="TreeGrafter"/>
</dbReference>
<dbReference type="Proteomes" id="UP000005496">
    <property type="component" value="Unassembled WGS sequence"/>
</dbReference>
<dbReference type="GO" id="GO:0008270">
    <property type="term" value="F:zinc ion binding"/>
    <property type="evidence" value="ECO:0007669"/>
    <property type="project" value="InterPro"/>
</dbReference>
<dbReference type="GO" id="GO:0070006">
    <property type="term" value="F:metalloaminopeptidase activity"/>
    <property type="evidence" value="ECO:0007669"/>
    <property type="project" value="TreeGrafter"/>
</dbReference>
<dbReference type="RefSeq" id="WP_008869663.1">
    <property type="nucleotide sequence ID" value="NZ_ACJN02000002.1"/>
</dbReference>
<dbReference type="InterPro" id="IPR042097">
    <property type="entry name" value="Aminopeptidase_N-like_N_sf"/>
</dbReference>
<dbReference type="SUPFAM" id="SSF63737">
    <property type="entry name" value="Leukotriene A4 hydrolase N-terminal domain"/>
    <property type="match status" value="1"/>
</dbReference>
<dbReference type="PANTHER" id="PTHR11533:SF174">
    <property type="entry name" value="PUROMYCIN-SENSITIVE AMINOPEPTIDASE-RELATED"/>
    <property type="match status" value="1"/>
</dbReference>
<dbReference type="GO" id="GO:0016020">
    <property type="term" value="C:membrane"/>
    <property type="evidence" value="ECO:0007669"/>
    <property type="project" value="TreeGrafter"/>
</dbReference>
<organism evidence="2 3">
    <name type="scientific">Desulfonatronospira thiodismutans ASO3-1</name>
    <dbReference type="NCBI Taxonomy" id="555779"/>
    <lineage>
        <taxon>Bacteria</taxon>
        <taxon>Pseudomonadati</taxon>
        <taxon>Thermodesulfobacteriota</taxon>
        <taxon>Desulfovibrionia</taxon>
        <taxon>Desulfovibrionales</taxon>
        <taxon>Desulfonatronovibrionaceae</taxon>
        <taxon>Desulfonatronospira</taxon>
    </lineage>
</organism>
<dbReference type="InterPro" id="IPR050344">
    <property type="entry name" value="Peptidase_M1_aminopeptidases"/>
</dbReference>
<protein>
    <submittedName>
        <fullName evidence="2">Peptidase M1 membrane alanine aminopeptidase</fullName>
    </submittedName>
</protein>
<evidence type="ECO:0000259" key="1">
    <source>
        <dbReference type="Pfam" id="PF01433"/>
    </source>
</evidence>
<comment type="caution">
    <text evidence="2">The sequence shown here is derived from an EMBL/GenBank/DDBJ whole genome shotgun (WGS) entry which is preliminary data.</text>
</comment>
<dbReference type="InterPro" id="IPR014782">
    <property type="entry name" value="Peptidase_M1_dom"/>
</dbReference>
<name>D6SNK9_9BACT</name>
<dbReference type="PANTHER" id="PTHR11533">
    <property type="entry name" value="PROTEASE M1 ZINC METALLOPROTEASE"/>
    <property type="match status" value="1"/>
</dbReference>
<dbReference type="InterPro" id="IPR027268">
    <property type="entry name" value="Peptidase_M4/M1_CTD_sf"/>
</dbReference>
<sequence length="692" mass="78411">MQKIILTTTAVLLGFVMILAGSPAMGADRHVHHELEITLVPQEQKLEGRARVSLPEAERKQRLHLSPQARVASVRLNGQKLEHSFSRSVLEVELPREAAGSRATLQIDYEAEFDDETPGPAMHTEDPTYGVAGAITTEGTFLSGGSGWYPDPRQGPATWDLRVQAPAGYLAVTAGRLKEHTTGEDYSLSKWQVDVPLPSLTVSAGPYEVKTDDSGDVPVSTYFYPESQDLAHDYLQAARSHMDFFQAILGPYPFEKFAVVENFFPTGYGLPSWTLLGSRVIRLPFILETSLPHEIAHSWWGNGVRVDYSQGNWSEAVTTYVADYLLLERESEEEAQQYRERLVRGFSSLVSQDNDFPLEEFTRRDSRESQAIGYGKGAMVFHMLRSEVGEQEFWEGLRRMVREYMFESAGWSDFARVFSEVADKDLKPFFEQWVQRSGAPFISLDDVDVSGLPGRWTISGTIRQEEPVFDLHLPVHIETPTRRLVHKLHLDGRETTFEFQARSRPSKFMVDPYSDVFRRLHPEEMPATVERIRGSRDLNAVAAQGMSEQELEAARMLLQTLNRQDVSVISEDEAGDKDLLGRDVLFLGMPEKELARENFEQAGKASMQQGRSFFEQKSLDDPENALFMAVNPGQDPETVWAYFMFGSEEAARDAVRRIGHYGSDSYLLFRDGENRARGTWEEMDLPLQYDFE</sequence>
<dbReference type="OrthoDB" id="9816201at2"/>
<evidence type="ECO:0000313" key="2">
    <source>
        <dbReference type="EMBL" id="EFI34335.1"/>
    </source>
</evidence>
<reference evidence="2" key="1">
    <citation type="submission" date="2010-05" db="EMBL/GenBank/DDBJ databases">
        <title>The draft genome of Desulfonatronospira thiodismutans ASO3-1.</title>
        <authorList>
            <consortium name="US DOE Joint Genome Institute (JGI-PGF)"/>
            <person name="Lucas S."/>
            <person name="Copeland A."/>
            <person name="Lapidus A."/>
            <person name="Cheng J.-F."/>
            <person name="Bruce D."/>
            <person name="Goodwin L."/>
            <person name="Pitluck S."/>
            <person name="Chertkov O."/>
            <person name="Brettin T."/>
            <person name="Detter J.C."/>
            <person name="Han C."/>
            <person name="Land M.L."/>
            <person name="Hauser L."/>
            <person name="Kyrpides N."/>
            <person name="Mikhailova N."/>
            <person name="Muyzer G."/>
            <person name="Woyke T."/>
        </authorList>
    </citation>
    <scope>NUCLEOTIDE SEQUENCE [LARGE SCALE GENOMIC DNA]</scope>
    <source>
        <strain evidence="2">ASO3-1</strain>
    </source>
</reference>
<dbReference type="AlphaFoldDB" id="D6SNK9"/>
<keyword evidence="3" id="KW-1185">Reference proteome</keyword>
<dbReference type="GO" id="GO:0005737">
    <property type="term" value="C:cytoplasm"/>
    <property type="evidence" value="ECO:0007669"/>
    <property type="project" value="TreeGrafter"/>
</dbReference>
<dbReference type="Pfam" id="PF01433">
    <property type="entry name" value="Peptidase_M1"/>
    <property type="match status" value="1"/>
</dbReference>
<accession>D6SNK9</accession>
<dbReference type="SUPFAM" id="SSF55486">
    <property type="entry name" value="Metalloproteases ('zincins'), catalytic domain"/>
    <property type="match status" value="1"/>
</dbReference>
<dbReference type="EMBL" id="ACJN02000002">
    <property type="protein sequence ID" value="EFI34335.1"/>
    <property type="molecule type" value="Genomic_DNA"/>
</dbReference>
<keyword evidence="2" id="KW-0645">Protease</keyword>
<dbReference type="Gene3D" id="2.60.40.1730">
    <property type="entry name" value="tricorn interacting facor f3 domain"/>
    <property type="match status" value="1"/>
</dbReference>
<gene>
    <name evidence="2" type="ORF">Dthio_PD1686</name>
</gene>
<dbReference type="Gene3D" id="1.10.390.10">
    <property type="entry name" value="Neutral Protease Domain 2"/>
    <property type="match status" value="1"/>
</dbReference>
<keyword evidence="2" id="KW-0378">Hydrolase</keyword>
<feature type="domain" description="Peptidase M1 membrane alanine aminopeptidase" evidence="1">
    <location>
        <begin position="292"/>
        <end position="433"/>
    </location>
</feature>